<sequence length="815" mass="86789">MYGLLLKRGRIGRFRFLAASLGVAMLVGLLTGFPDRPAQAEPSGTPQYRALAGVGSTTTQELMNALSNVVTVNGQKVLASYDAARPLLPGRITTKDPATHPDCTLNRPGGDASGQSALQYSIAAEDGCLDFARLAGEPDRQSISPAHNVTYRPYALDGITYATNLANPMRPPSLEFLRLIYTCADVSPLFHPLLPAAGSQLRSEWLTALNIPESDVSAGKYPCVKDTSEGQPIRENYFTPVLADPYAILPISIAKYVAGGWAGIRIGDIQAAPESDGRGPVVPNTEDFPEGVGYAVLDEMPIQLTLAELLDLYQCRNTSFGITPLLPAAGPVRSAWLRTMHITEAEIAEGRYPCIRDTRSDGSPIAANDGTGLQDTEIIPYSIAEYLRQAAGHSGGSPIPDKRAGRRLGSVPQGGGVVARPFALNPNYGRPLVHRLYNVIPMAKQRTSPWREVFTGPDSLICQNTAIIKTHGFTPLAPEACGGGDLPLDPPPPSYQIRNLKSGKCLAIDGAGTANAAPAVQRTCGSGPEQRWSWSGADGRQLKNTHSGKCLAIGGGNTAKGAQAIQWPCGSGSEQQWILLADPHSTETSIRNVKSALILSVSGASTADGAKVIQWTANGGPEQAWTLLTATTLAPGGQAPVKAADASTGAGDARTGKAAGNEWVTVRYPKQLVDVRHGRCRMQGYWSTKAVRPGSGPIGGMFLDTRAYVVGPKCAVTMQFQVINYQQRRLWIFTADHNYDASKPSSSGHNERWMFWGPILGGGYEMKIGNVIYLLSYSLQDMTAGTNLSSVGQVWGPKANWCDGWVGPGGCPTTN</sequence>
<proteinExistence type="predicted"/>
<feature type="domain" description="Ricin B lectin" evidence="1">
    <location>
        <begin position="491"/>
        <end position="628"/>
    </location>
</feature>
<dbReference type="PROSITE" id="PS50231">
    <property type="entry name" value="RICIN_B_LECTIN"/>
    <property type="match status" value="1"/>
</dbReference>
<dbReference type="Pfam" id="PF00652">
    <property type="entry name" value="Ricin_B_lectin"/>
    <property type="match status" value="1"/>
</dbReference>
<evidence type="ECO:0000259" key="1">
    <source>
        <dbReference type="SMART" id="SM00458"/>
    </source>
</evidence>
<organism evidence="2 3">
    <name type="scientific">Nonomuraea antimicrobica</name>
    <dbReference type="NCBI Taxonomy" id="561173"/>
    <lineage>
        <taxon>Bacteria</taxon>
        <taxon>Bacillati</taxon>
        <taxon>Actinomycetota</taxon>
        <taxon>Actinomycetes</taxon>
        <taxon>Streptosporangiales</taxon>
        <taxon>Streptosporangiaceae</taxon>
        <taxon>Nonomuraea</taxon>
    </lineage>
</organism>
<gene>
    <name evidence="2" type="ORF">GCM10022224_007630</name>
</gene>
<name>A0ABP7B4E6_9ACTN</name>
<dbReference type="InterPro" id="IPR035992">
    <property type="entry name" value="Ricin_B-like_lectins"/>
</dbReference>
<accession>A0ABP7B4E6</accession>
<dbReference type="Gene3D" id="2.80.10.50">
    <property type="match status" value="1"/>
</dbReference>
<dbReference type="SUPFAM" id="SSF50370">
    <property type="entry name" value="Ricin B-like lectins"/>
    <property type="match status" value="1"/>
</dbReference>
<dbReference type="InterPro" id="IPR000772">
    <property type="entry name" value="Ricin_B_lectin"/>
</dbReference>
<reference evidence="3" key="1">
    <citation type="journal article" date="2019" name="Int. J. Syst. Evol. Microbiol.">
        <title>The Global Catalogue of Microorganisms (GCM) 10K type strain sequencing project: providing services to taxonomists for standard genome sequencing and annotation.</title>
        <authorList>
            <consortium name="The Broad Institute Genomics Platform"/>
            <consortium name="The Broad Institute Genome Sequencing Center for Infectious Disease"/>
            <person name="Wu L."/>
            <person name="Ma J."/>
        </authorList>
    </citation>
    <scope>NUCLEOTIDE SEQUENCE [LARGE SCALE GENOMIC DNA]</scope>
    <source>
        <strain evidence="3">JCM 16904</strain>
    </source>
</reference>
<dbReference type="EMBL" id="BAAAZP010000009">
    <property type="protein sequence ID" value="GAA3647281.1"/>
    <property type="molecule type" value="Genomic_DNA"/>
</dbReference>
<dbReference type="SMART" id="SM00458">
    <property type="entry name" value="RICIN"/>
    <property type="match status" value="1"/>
</dbReference>
<protein>
    <recommendedName>
        <fullName evidence="1">Ricin B lectin domain-containing protein</fullName>
    </recommendedName>
</protein>
<dbReference type="Proteomes" id="UP001500902">
    <property type="component" value="Unassembled WGS sequence"/>
</dbReference>
<keyword evidence="3" id="KW-1185">Reference proteome</keyword>
<dbReference type="CDD" id="cd00161">
    <property type="entry name" value="beta-trefoil_Ricin-like"/>
    <property type="match status" value="1"/>
</dbReference>
<comment type="caution">
    <text evidence="2">The sequence shown here is derived from an EMBL/GenBank/DDBJ whole genome shotgun (WGS) entry which is preliminary data.</text>
</comment>
<evidence type="ECO:0000313" key="3">
    <source>
        <dbReference type="Proteomes" id="UP001500902"/>
    </source>
</evidence>
<evidence type="ECO:0000313" key="2">
    <source>
        <dbReference type="EMBL" id="GAA3647281.1"/>
    </source>
</evidence>